<dbReference type="PANTHER" id="PTHR12486:SF4">
    <property type="entry name" value="APRATAXIN"/>
    <property type="match status" value="1"/>
</dbReference>
<dbReference type="PROSITE" id="PS00892">
    <property type="entry name" value="HIT_1"/>
    <property type="match status" value="1"/>
</dbReference>
<sequence>MSEPIHVCFDMETQDPDDFLCLLFLASHPDVHLKAVTLVPGSQEQVGLVRWALAQLGAGEVAIGAHDITHAKPSVSPWHWRAFFSKGARPRSAVAEDAWRVLLRECDENTVLLTGGPLTNVAETIRRSVVSGRPFVAGCWLAQGGFAGDNIVPEHLRLPKFVGKTHMATFNFGANLPAARASLAHEGFGCIRLVSKNVCHAESNRFGRQQLERLLGGLPDDELLGKTRGRSACGRDSGAEARHMAGLGLIAQGMREYMSGNRGGKLLHDPLAAACVIDGGVIAEWHAVELNEDTGHRWGSRSCPGSKTAISVRHDPDRFWAVFLGEVQASPSAAGALLAPPQPLVPRTMLSEGLAAMGTSNSQEAGRGDGTAPFMSELEQALATVTASNTRALHMLVAVADACERSATKSLHRQKADTRALLRAGGWPVLAALGCRSAADRIHLPAQPDARIRKVCAVVRCHAESLAQRGGPVQLRLSPWQQRANKRSTAAIATAAGAMEALEGAEAADAGLLQTIALELAPPSLKRRCSGHPEEAVEEGSSLWAAEWEDPGWEDSALQGFRQPSKPSRNEGLDALERLARAPNARPDRVLMQTHHVVVVYDVYPKARVHVLLLPRDETLRGPDALRAEHAPLLRHMAHLAAWLAPRLRALHPGLPPLRCGFHAVPSMSHLHLHLLSLDFASPELKRPRHWTIFNTDYLVPPAAWAEQLERHGRVCVDHKAEKAKVDGEMRCPLLGERLADMAAVRLHLSSARYQERLRDIQSDIVYM</sequence>
<dbReference type="EMBL" id="HBHX01031383">
    <property type="protein sequence ID" value="CAE0116790.1"/>
    <property type="molecule type" value="Transcribed_RNA"/>
</dbReference>
<name>A0A7S3AVN0_9EUKA</name>
<dbReference type="Gene3D" id="3.30.428.10">
    <property type="entry name" value="HIT-like"/>
    <property type="match status" value="1"/>
</dbReference>
<dbReference type="InterPro" id="IPR036452">
    <property type="entry name" value="Ribo_hydro-like"/>
</dbReference>
<evidence type="ECO:0000313" key="3">
    <source>
        <dbReference type="EMBL" id="CAE0116790.1"/>
    </source>
</evidence>
<dbReference type="GO" id="GO:0005634">
    <property type="term" value="C:nucleus"/>
    <property type="evidence" value="ECO:0007669"/>
    <property type="project" value="TreeGrafter"/>
</dbReference>
<proteinExistence type="inferred from homology"/>
<dbReference type="GO" id="GO:0003725">
    <property type="term" value="F:double-stranded RNA binding"/>
    <property type="evidence" value="ECO:0007669"/>
    <property type="project" value="TreeGrafter"/>
</dbReference>
<gene>
    <name evidence="3" type="ORF">HERI1096_LOCUS17475</name>
</gene>
<feature type="domain" description="Inosine/uridine-preferring nucleoside hydrolase" evidence="2">
    <location>
        <begin position="13"/>
        <end position="320"/>
    </location>
</feature>
<dbReference type="PANTHER" id="PTHR12486">
    <property type="entry name" value="APRATAXIN-RELATED"/>
    <property type="match status" value="1"/>
</dbReference>
<dbReference type="Gene3D" id="3.90.245.10">
    <property type="entry name" value="Ribonucleoside hydrolase-like"/>
    <property type="match status" value="1"/>
</dbReference>
<dbReference type="GO" id="GO:0030983">
    <property type="term" value="F:mismatched DNA binding"/>
    <property type="evidence" value="ECO:0007669"/>
    <property type="project" value="TreeGrafter"/>
</dbReference>
<dbReference type="GO" id="GO:0016799">
    <property type="term" value="F:hydrolase activity, hydrolyzing N-glycosyl compounds"/>
    <property type="evidence" value="ECO:0007669"/>
    <property type="project" value="InterPro"/>
</dbReference>
<evidence type="ECO:0000256" key="1">
    <source>
        <dbReference type="ARBA" id="ARBA00009176"/>
    </source>
</evidence>
<dbReference type="SUPFAM" id="SSF54197">
    <property type="entry name" value="HIT-like"/>
    <property type="match status" value="1"/>
</dbReference>
<dbReference type="GO" id="GO:1990165">
    <property type="term" value="F:single-strand break-containing DNA binding"/>
    <property type="evidence" value="ECO:0007669"/>
    <property type="project" value="TreeGrafter"/>
</dbReference>
<dbReference type="Pfam" id="PF01156">
    <property type="entry name" value="IU_nuc_hydro"/>
    <property type="match status" value="1"/>
</dbReference>
<dbReference type="InterPro" id="IPR019808">
    <property type="entry name" value="Histidine_triad_CS"/>
</dbReference>
<dbReference type="GO" id="GO:0033699">
    <property type="term" value="F:DNA 5'-adenosine monophosphate hydrolase activity"/>
    <property type="evidence" value="ECO:0007669"/>
    <property type="project" value="TreeGrafter"/>
</dbReference>
<reference evidence="3" key="1">
    <citation type="submission" date="2021-01" db="EMBL/GenBank/DDBJ databases">
        <authorList>
            <person name="Corre E."/>
            <person name="Pelletier E."/>
            <person name="Niang G."/>
            <person name="Scheremetjew M."/>
            <person name="Finn R."/>
            <person name="Kale V."/>
            <person name="Holt S."/>
            <person name="Cochrane G."/>
            <person name="Meng A."/>
            <person name="Brown T."/>
            <person name="Cohen L."/>
        </authorList>
    </citation>
    <scope>NUCLEOTIDE SEQUENCE</scope>
    <source>
        <strain evidence="3">CCMP281</strain>
    </source>
</reference>
<evidence type="ECO:0000259" key="2">
    <source>
        <dbReference type="Pfam" id="PF01156"/>
    </source>
</evidence>
<accession>A0A7S3AVN0</accession>
<dbReference type="InterPro" id="IPR036265">
    <property type="entry name" value="HIT-like_sf"/>
</dbReference>
<organism evidence="3">
    <name type="scientific">Haptolina ericina</name>
    <dbReference type="NCBI Taxonomy" id="156174"/>
    <lineage>
        <taxon>Eukaryota</taxon>
        <taxon>Haptista</taxon>
        <taxon>Haptophyta</taxon>
        <taxon>Prymnesiophyceae</taxon>
        <taxon>Prymnesiales</taxon>
        <taxon>Prymnesiaceae</taxon>
        <taxon>Haptolina</taxon>
    </lineage>
</organism>
<comment type="similarity">
    <text evidence="1">Belongs to the IUNH family.</text>
</comment>
<dbReference type="InterPro" id="IPR001910">
    <property type="entry name" value="Inosine/uridine_hydrolase_dom"/>
</dbReference>
<dbReference type="GO" id="GO:0000012">
    <property type="term" value="P:single strand break repair"/>
    <property type="evidence" value="ECO:0007669"/>
    <property type="project" value="TreeGrafter"/>
</dbReference>
<dbReference type="SUPFAM" id="SSF53590">
    <property type="entry name" value="Nucleoside hydrolase"/>
    <property type="match status" value="1"/>
</dbReference>
<dbReference type="GO" id="GO:0003697">
    <property type="term" value="F:single-stranded DNA binding"/>
    <property type="evidence" value="ECO:0007669"/>
    <property type="project" value="TreeGrafter"/>
</dbReference>
<dbReference type="AlphaFoldDB" id="A0A7S3AVN0"/>
<protein>
    <recommendedName>
        <fullName evidence="2">Inosine/uridine-preferring nucleoside hydrolase domain-containing protein</fullName>
    </recommendedName>
</protein>
<dbReference type="Pfam" id="PF11969">
    <property type="entry name" value="DcpS_C"/>
    <property type="match status" value="1"/>
</dbReference>